<dbReference type="Pfam" id="PF00583">
    <property type="entry name" value="Acetyltransf_1"/>
    <property type="match status" value="1"/>
</dbReference>
<evidence type="ECO:0000313" key="5">
    <source>
        <dbReference type="Proteomes" id="UP000626210"/>
    </source>
</evidence>
<protein>
    <submittedName>
        <fullName evidence="4">N-acetyltransferase</fullName>
    </submittedName>
</protein>
<reference evidence="5" key="1">
    <citation type="journal article" date="2019" name="Int. J. Syst. Evol. Microbiol.">
        <title>The Global Catalogue of Microorganisms (GCM) 10K type strain sequencing project: providing services to taxonomists for standard genome sequencing and annotation.</title>
        <authorList>
            <consortium name="The Broad Institute Genomics Platform"/>
            <consortium name="The Broad Institute Genome Sequencing Center for Infectious Disease"/>
            <person name="Wu L."/>
            <person name="Ma J."/>
        </authorList>
    </citation>
    <scope>NUCLEOTIDE SEQUENCE [LARGE SCALE GENOMIC DNA]</scope>
    <source>
        <strain evidence="5">KCTC 23314</strain>
    </source>
</reference>
<dbReference type="CDD" id="cd04301">
    <property type="entry name" value="NAT_SF"/>
    <property type="match status" value="1"/>
</dbReference>
<dbReference type="Gene3D" id="3.40.630.30">
    <property type="match status" value="1"/>
</dbReference>
<evidence type="ECO:0000313" key="4">
    <source>
        <dbReference type="EMBL" id="GHD03823.1"/>
    </source>
</evidence>
<evidence type="ECO:0000259" key="3">
    <source>
        <dbReference type="PROSITE" id="PS51186"/>
    </source>
</evidence>
<evidence type="ECO:0000256" key="2">
    <source>
        <dbReference type="ARBA" id="ARBA00023315"/>
    </source>
</evidence>
<dbReference type="PANTHER" id="PTHR43877:SF2">
    <property type="entry name" value="AMINOALKYLPHOSPHONATE N-ACETYLTRANSFERASE-RELATED"/>
    <property type="match status" value="1"/>
</dbReference>
<accession>A0ABQ3GFA2</accession>
<organism evidence="4 5">
    <name type="scientific">Pseudorhodoferax aquiterrae</name>
    <dbReference type="NCBI Taxonomy" id="747304"/>
    <lineage>
        <taxon>Bacteria</taxon>
        <taxon>Pseudomonadati</taxon>
        <taxon>Pseudomonadota</taxon>
        <taxon>Betaproteobacteria</taxon>
        <taxon>Burkholderiales</taxon>
        <taxon>Comamonadaceae</taxon>
    </lineage>
</organism>
<dbReference type="Proteomes" id="UP000626210">
    <property type="component" value="Unassembled WGS sequence"/>
</dbReference>
<comment type="caution">
    <text evidence="4">The sequence shown here is derived from an EMBL/GenBank/DDBJ whole genome shotgun (WGS) entry which is preliminary data.</text>
</comment>
<keyword evidence="5" id="KW-1185">Reference proteome</keyword>
<evidence type="ECO:0000256" key="1">
    <source>
        <dbReference type="ARBA" id="ARBA00022679"/>
    </source>
</evidence>
<dbReference type="EMBL" id="BMYK01000046">
    <property type="protein sequence ID" value="GHD03823.1"/>
    <property type="molecule type" value="Genomic_DNA"/>
</dbReference>
<dbReference type="InterPro" id="IPR016181">
    <property type="entry name" value="Acyl_CoA_acyltransferase"/>
</dbReference>
<dbReference type="SUPFAM" id="SSF55729">
    <property type="entry name" value="Acyl-CoA N-acyltransferases (Nat)"/>
    <property type="match status" value="1"/>
</dbReference>
<name>A0ABQ3GFA2_9BURK</name>
<dbReference type="InterPro" id="IPR000182">
    <property type="entry name" value="GNAT_dom"/>
</dbReference>
<proteinExistence type="predicted"/>
<dbReference type="RefSeq" id="WP_189690939.1">
    <property type="nucleotide sequence ID" value="NZ_BMYK01000046.1"/>
</dbReference>
<dbReference type="PANTHER" id="PTHR43877">
    <property type="entry name" value="AMINOALKYLPHOSPHONATE N-ACETYLTRANSFERASE-RELATED-RELATED"/>
    <property type="match status" value="1"/>
</dbReference>
<sequence length="168" mass="17825">MSAIPFALRVAAPADWPLYRTVRLRALQDAPDAFGSSHAVEAGRADAHWADRVAAAHGSGQDRLLLALRAQAVCGLVWCKLSAAEPGRADLFQMWVEPAARGLGIGGAMLDDVLAWAGRAGASRICLGVTTTNGAAMRLYQRRGFRPAGPTAPLREGSSLRVQPMVRP</sequence>
<keyword evidence="2" id="KW-0012">Acyltransferase</keyword>
<dbReference type="PROSITE" id="PS51186">
    <property type="entry name" value="GNAT"/>
    <property type="match status" value="1"/>
</dbReference>
<gene>
    <name evidence="4" type="ORF">GCM10007320_64280</name>
</gene>
<keyword evidence="1" id="KW-0808">Transferase</keyword>
<dbReference type="InterPro" id="IPR050832">
    <property type="entry name" value="Bact_Acetyltransf"/>
</dbReference>
<feature type="domain" description="N-acetyltransferase" evidence="3">
    <location>
        <begin position="6"/>
        <end position="168"/>
    </location>
</feature>